<dbReference type="InterPro" id="IPR016040">
    <property type="entry name" value="NAD(P)-bd_dom"/>
</dbReference>
<feature type="domain" description="NAD(P)-binding" evidence="1">
    <location>
        <begin position="4"/>
        <end position="303"/>
    </location>
</feature>
<dbReference type="PANTHER" id="PTHR43000">
    <property type="entry name" value="DTDP-D-GLUCOSE 4,6-DEHYDRATASE-RELATED"/>
    <property type="match status" value="1"/>
</dbReference>
<dbReference type="EMBL" id="MN740324">
    <property type="protein sequence ID" value="QHU00217.1"/>
    <property type="molecule type" value="Genomic_DNA"/>
</dbReference>
<evidence type="ECO:0000259" key="1">
    <source>
        <dbReference type="Pfam" id="PF16363"/>
    </source>
</evidence>
<evidence type="ECO:0000313" key="2">
    <source>
        <dbReference type="EMBL" id="QHU00217.1"/>
    </source>
</evidence>
<dbReference type="FunFam" id="3.40.50.720:FF:000304">
    <property type="entry name" value="UDP-glucose 4,6-dehydratase"/>
    <property type="match status" value="1"/>
</dbReference>
<dbReference type="Gene3D" id="3.40.50.720">
    <property type="entry name" value="NAD(P)-binding Rossmann-like Domain"/>
    <property type="match status" value="1"/>
</dbReference>
<reference evidence="2" key="1">
    <citation type="journal article" date="2020" name="Nature">
        <title>Giant virus diversity and host interactions through global metagenomics.</title>
        <authorList>
            <person name="Schulz F."/>
            <person name="Roux S."/>
            <person name="Paez-Espino D."/>
            <person name="Jungbluth S."/>
            <person name="Walsh D.A."/>
            <person name="Denef V.J."/>
            <person name="McMahon K.D."/>
            <person name="Konstantinidis K.T."/>
            <person name="Eloe-Fadrosh E.A."/>
            <person name="Kyrpides N.C."/>
            <person name="Woyke T."/>
        </authorList>
    </citation>
    <scope>NUCLEOTIDE SEQUENCE</scope>
    <source>
        <strain evidence="2">GVMAG-M-3300025860-12</strain>
    </source>
</reference>
<protein>
    <recommendedName>
        <fullName evidence="1">NAD(P)-binding domain-containing protein</fullName>
    </recommendedName>
</protein>
<dbReference type="Gene3D" id="3.90.25.10">
    <property type="entry name" value="UDP-galactose 4-epimerase, domain 1"/>
    <property type="match status" value="1"/>
</dbReference>
<dbReference type="SUPFAM" id="SSF51735">
    <property type="entry name" value="NAD(P)-binding Rossmann-fold domains"/>
    <property type="match status" value="1"/>
</dbReference>
<organism evidence="2">
    <name type="scientific">viral metagenome</name>
    <dbReference type="NCBI Taxonomy" id="1070528"/>
    <lineage>
        <taxon>unclassified sequences</taxon>
        <taxon>metagenomes</taxon>
        <taxon>organismal metagenomes</taxon>
    </lineage>
</organism>
<proteinExistence type="predicted"/>
<name>A0A6C0J6G8_9ZZZZ</name>
<dbReference type="InterPro" id="IPR036291">
    <property type="entry name" value="NAD(P)-bd_dom_sf"/>
</dbReference>
<dbReference type="Pfam" id="PF16363">
    <property type="entry name" value="GDP_Man_Dehyd"/>
    <property type="match status" value="1"/>
</dbReference>
<dbReference type="GO" id="GO:0009225">
    <property type="term" value="P:nucleotide-sugar metabolic process"/>
    <property type="evidence" value="ECO:0007669"/>
    <property type="project" value="UniProtKB-ARBA"/>
</dbReference>
<accession>A0A6C0J6G8</accession>
<dbReference type="AlphaFoldDB" id="A0A6C0J6G8"/>
<sequence>MNILITGGSGFIGSNYINFLFEDNKNVNIVNLDILYYCANNENINEAIRNSDRYTFIKGNICNYELLVKIITEHKISNILHFAAQSHVDNSFNESLQYTNDNVLGTHTLLEAIKNTNKNIVLLHFSTDEVYGESELNEREKSEDSLLCPTNPYSASKAAAEMYVRSYICSFNLKIIITRCNNVFGKNQYPEKLIPKFINLLKNNQKCTIHGKGESIRNFIHIYDVCIAIKNILNYGTFGEIYNIGSNEKWEKSVLDITKILVKKIKKSDDYNDYIEYVNDRPFNDKRYFICNQKLKDLDWEQVKIFDLEIDNLIDEKLVDNSYGFIIRRDVRDVESNKLWIELYNKIREYTDCEIIFICSSISSYVKFDKKLVNCKIIKSKFDFDNPLISYYYYYINKFFDKAIIIDDSININIIKQLLSNIRKTNFLNISKKDQINNSNEIQLLTSLLENSEDKYIILNKYKNKHLWNGSNRLLTISTINNITKIQDEFDILKFNKNLDYQTINIIENIFGFLLSIYQ</sequence>